<protein>
    <submittedName>
        <fullName evidence="1">Uncharacterized protein</fullName>
    </submittedName>
</protein>
<dbReference type="HOGENOM" id="CLU_2621817_0_0_1"/>
<proteinExistence type="predicted"/>
<dbReference type="AlphaFoldDB" id="G0RZ26"/>
<dbReference type="KEGG" id="cthr:CTHT_0001470"/>
<dbReference type="RefSeq" id="XP_006690696.1">
    <property type="nucleotide sequence ID" value="XM_006690633.1"/>
</dbReference>
<evidence type="ECO:0000313" key="2">
    <source>
        <dbReference type="Proteomes" id="UP000008066"/>
    </source>
</evidence>
<dbReference type="Proteomes" id="UP000008066">
    <property type="component" value="Unassembled WGS sequence"/>
</dbReference>
<accession>G0RZ26</accession>
<gene>
    <name evidence="1" type="ORF">CTHT_0001470</name>
</gene>
<dbReference type="GeneID" id="18254185"/>
<reference evidence="1 2" key="1">
    <citation type="journal article" date="2011" name="Cell">
        <title>Insight into structure and assembly of the nuclear pore complex by utilizing the genome of a eukaryotic thermophile.</title>
        <authorList>
            <person name="Amlacher S."/>
            <person name="Sarges P."/>
            <person name="Flemming D."/>
            <person name="van Noort V."/>
            <person name="Kunze R."/>
            <person name="Devos D.P."/>
            <person name="Arumugam M."/>
            <person name="Bork P."/>
            <person name="Hurt E."/>
        </authorList>
    </citation>
    <scope>NUCLEOTIDE SEQUENCE [LARGE SCALE GENOMIC DNA]</scope>
    <source>
        <strain evidence="2">DSM 1495 / CBS 144.50 / IMI 039719</strain>
    </source>
</reference>
<keyword evidence="2" id="KW-1185">Reference proteome</keyword>
<organism evidence="2">
    <name type="scientific">Chaetomium thermophilum (strain DSM 1495 / CBS 144.50 / IMI 039719)</name>
    <name type="common">Thermochaetoides thermophila</name>
    <dbReference type="NCBI Taxonomy" id="759272"/>
    <lineage>
        <taxon>Eukaryota</taxon>
        <taxon>Fungi</taxon>
        <taxon>Dikarya</taxon>
        <taxon>Ascomycota</taxon>
        <taxon>Pezizomycotina</taxon>
        <taxon>Sordariomycetes</taxon>
        <taxon>Sordariomycetidae</taxon>
        <taxon>Sordariales</taxon>
        <taxon>Chaetomiaceae</taxon>
        <taxon>Thermochaetoides</taxon>
    </lineage>
</organism>
<name>G0RZ26_CHATD</name>
<sequence>MAPASAGVFSALRQAREVKVKEINALVSVSEKLYAAVENVERSLFGQIEKTVVKPLISKLRSLLIHAACLADGRSITP</sequence>
<evidence type="ECO:0000313" key="1">
    <source>
        <dbReference type="EMBL" id="EGS23454.1"/>
    </source>
</evidence>
<dbReference type="EMBL" id="GL988032">
    <property type="protein sequence ID" value="EGS23454.1"/>
    <property type="molecule type" value="Genomic_DNA"/>
</dbReference>